<protein>
    <submittedName>
        <fullName evidence="1">Uncharacterized protein</fullName>
    </submittedName>
</protein>
<evidence type="ECO:0000313" key="1">
    <source>
        <dbReference type="EMBL" id="QOZ59390.1"/>
    </source>
</evidence>
<evidence type="ECO:0000313" key="2">
    <source>
        <dbReference type="Proteomes" id="UP000593880"/>
    </source>
</evidence>
<dbReference type="RefSeq" id="WP_128965009.1">
    <property type="nucleotide sequence ID" value="NZ_BMHC01000042.1"/>
</dbReference>
<gene>
    <name evidence="1" type="ORF">XH86_12095</name>
</gene>
<dbReference type="EMBL" id="CP030057">
    <property type="protein sequence ID" value="QOZ59390.1"/>
    <property type="molecule type" value="Genomic_DNA"/>
</dbReference>
<sequence>MLNAEECRTLAEQYRERANQESVPRVANVLRSVCHAYLALASQLELLASVERQEIARTARKDDPGP</sequence>
<proteinExistence type="predicted"/>
<dbReference type="Proteomes" id="UP000593880">
    <property type="component" value="Chromosome"/>
</dbReference>
<keyword evidence="2" id="KW-1185">Reference proteome</keyword>
<name>A0ABX6UDJ7_9BRAD</name>
<accession>A0ABX6UDJ7</accession>
<organism evidence="1 2">
    <name type="scientific">Bradyrhizobium guangdongense</name>
    <dbReference type="NCBI Taxonomy" id="1325090"/>
    <lineage>
        <taxon>Bacteria</taxon>
        <taxon>Pseudomonadati</taxon>
        <taxon>Pseudomonadota</taxon>
        <taxon>Alphaproteobacteria</taxon>
        <taxon>Hyphomicrobiales</taxon>
        <taxon>Nitrobacteraceae</taxon>
        <taxon>Bradyrhizobium</taxon>
    </lineage>
</organism>
<reference evidence="1 2" key="1">
    <citation type="submission" date="2018-06" db="EMBL/GenBank/DDBJ databases">
        <title>Comparative genomics of rhizobia nodulating Arachis hypogaea in China.</title>
        <authorList>
            <person name="Li Y."/>
        </authorList>
    </citation>
    <scope>NUCLEOTIDE SEQUENCE [LARGE SCALE GENOMIC DNA]</scope>
    <source>
        <strain evidence="1 2">CCBAU 51658</strain>
    </source>
</reference>